<dbReference type="PANTHER" id="PTHR48208:SF2">
    <property type="entry name" value="CENTROMERE PROTEIN I"/>
    <property type="match status" value="1"/>
</dbReference>
<dbReference type="AlphaFoldDB" id="A0A0C7N4M6"/>
<dbReference type="RefSeq" id="XP_022626675.1">
    <property type="nucleotide sequence ID" value="XM_022774593.1"/>
</dbReference>
<accession>A0A0C7N4M6</accession>
<dbReference type="GeneID" id="34683821"/>
<evidence type="ECO:0000313" key="1">
    <source>
        <dbReference type="EMBL" id="CEP60431.1"/>
    </source>
</evidence>
<proteinExistence type="predicted"/>
<dbReference type="CDD" id="cd22647">
    <property type="entry name" value="CTF3_NTD_HEAT"/>
    <property type="match status" value="1"/>
</dbReference>
<dbReference type="Proteomes" id="UP000054304">
    <property type="component" value="Unassembled WGS sequence"/>
</dbReference>
<dbReference type="OrthoDB" id="6347512at2759"/>
<dbReference type="HOGENOM" id="CLU_022668_0_0_1"/>
<dbReference type="EMBL" id="LN736360">
    <property type="protein sequence ID" value="CEP60431.1"/>
    <property type="molecule type" value="Genomic_DNA"/>
</dbReference>
<keyword evidence="2" id="KW-1185">Reference proteome</keyword>
<dbReference type="STRING" id="1245769.A0A0C7N4M6"/>
<dbReference type="GO" id="GO:0034080">
    <property type="term" value="P:CENP-A containing chromatin assembly"/>
    <property type="evidence" value="ECO:0007669"/>
    <property type="project" value="TreeGrafter"/>
</dbReference>
<name>A0A0C7N4M6_9SACH</name>
<evidence type="ECO:0000313" key="2">
    <source>
        <dbReference type="Proteomes" id="UP000054304"/>
    </source>
</evidence>
<protein>
    <submittedName>
        <fullName evidence="1">LALA0S01e10726g1_1</fullName>
    </submittedName>
</protein>
<sequence>MGIADDCFRVLIDNKSLRTDQIHELLTKIKTHVIKEGISTLNLDAIIGFLCETLSISISTKILLIKDALLPNGKVPRSTIYAILRRLGVRSLSTPNKSETPRALQTELCQWLVHVYIYMQDVTVFEDTYSHWLQLWQLDYLQQWITYLLFWSTTKPLVKPWRMQLITKIADNTGYSNAKACATLLLEKFHCLVPNRQINDAIEHLNCNKRRLNTLKRQVWDLEFMSKWASIVEHSHGVSQSTLQNLVQELDNQLANCSQQDIPSIKRKSLTKIAVHNIGTLERLAASFELLTLPNDLEELFRNSDESSLVFLATLDPHHKFWSRVSEWTRLKFYTASIHANMVSYRQSIIRPLLVAELLNPQPSTLQHISNISWIDDLREFMLHKTGTPELDSLEKLKGLRLAPNFETGHFYNRCRTLLYRIHVLNKRRQINPEIFRLLKFIISCIAEHSSKHIGNRHLTTTSRLLVIVLCELACYDNDKRFFEICLLPQAALDSMMISSDPVVLNTVCSYLSSKSVMKGLCDEKSIAEARNKSILDLINYLWRNKLGHGLPTFKIPEDFIRRILEVPGSDLPNAELELMFGILNIPALAFPARVALEGLEDALTSRVHFNQRLSEKSYSDFTQAHPGDWLDTISSFHELKLAILGKLRHHDAYGGIAKFLYIYLHDITDSGSS</sequence>
<dbReference type="PANTHER" id="PTHR48208">
    <property type="entry name" value="CENTROMERE PROTEIN I"/>
    <property type="match status" value="1"/>
</dbReference>
<dbReference type="GO" id="GO:0000939">
    <property type="term" value="C:inner kinetochore"/>
    <property type="evidence" value="ECO:0007669"/>
    <property type="project" value="TreeGrafter"/>
</dbReference>
<organism evidence="1 2">
    <name type="scientific">Lachancea lanzarotensis</name>
    <dbReference type="NCBI Taxonomy" id="1245769"/>
    <lineage>
        <taxon>Eukaryota</taxon>
        <taxon>Fungi</taxon>
        <taxon>Dikarya</taxon>
        <taxon>Ascomycota</taxon>
        <taxon>Saccharomycotina</taxon>
        <taxon>Saccharomycetes</taxon>
        <taxon>Saccharomycetales</taxon>
        <taxon>Saccharomycetaceae</taxon>
        <taxon>Lachancea</taxon>
    </lineage>
</organism>
<gene>
    <name evidence="1" type="ORF">LALA0_S01e10726g</name>
</gene>
<reference evidence="1 2" key="1">
    <citation type="submission" date="2014-12" db="EMBL/GenBank/DDBJ databases">
        <authorList>
            <person name="Neuveglise Cecile"/>
        </authorList>
    </citation>
    <scope>NUCLEOTIDE SEQUENCE [LARGE SCALE GENOMIC DNA]</scope>
    <source>
        <strain evidence="1 2">CBS 12615</strain>
    </source>
</reference>
<dbReference type="GO" id="GO:0000070">
    <property type="term" value="P:mitotic sister chromatid segregation"/>
    <property type="evidence" value="ECO:0007669"/>
    <property type="project" value="TreeGrafter"/>
</dbReference>